<proteinExistence type="predicted"/>
<comment type="caution">
    <text evidence="2">The sequence shown here is derived from an EMBL/GenBank/DDBJ whole genome shotgun (WGS) entry which is preliminary data.</text>
</comment>
<evidence type="ECO:0000256" key="1">
    <source>
        <dbReference type="SAM" id="MobiDB-lite"/>
    </source>
</evidence>
<dbReference type="EMBL" id="CAXDID020000659">
    <property type="protein sequence ID" value="CAL6108952.1"/>
    <property type="molecule type" value="Genomic_DNA"/>
</dbReference>
<evidence type="ECO:0000313" key="3">
    <source>
        <dbReference type="EMBL" id="CAL6108952.1"/>
    </source>
</evidence>
<evidence type="ECO:0000313" key="2">
    <source>
        <dbReference type="EMBL" id="CAI9945148.1"/>
    </source>
</evidence>
<protein>
    <submittedName>
        <fullName evidence="3">Hypothetical_protein</fullName>
    </submittedName>
</protein>
<feature type="compositionally biased region" description="Low complexity" evidence="1">
    <location>
        <begin position="25"/>
        <end position="39"/>
    </location>
</feature>
<gene>
    <name evidence="2" type="ORF">HINF_LOCUS32793</name>
    <name evidence="3" type="ORF">HINF_LOCUS75213</name>
</gene>
<organism evidence="2">
    <name type="scientific">Hexamita inflata</name>
    <dbReference type="NCBI Taxonomy" id="28002"/>
    <lineage>
        <taxon>Eukaryota</taxon>
        <taxon>Metamonada</taxon>
        <taxon>Diplomonadida</taxon>
        <taxon>Hexamitidae</taxon>
        <taxon>Hexamitinae</taxon>
        <taxon>Hexamita</taxon>
    </lineage>
</organism>
<sequence>MSQESKSDYRSQNVSITDDLDSQKIESQISDGIQQDSSISQANNSMSVVQEINEIEQMSPDVVSESSISAAISQNIKEDSVQDYNIASPIQNNIQMTQNNKYSQLSMTQDLQEESVDAVVHLDVKMQPPVLDKDTNDQLTRIINQQIKDTELKKYLKQKSSGQYHQMLEQIIADQNFVSQHARRIVIEDVVEIDQSNIKFYALSYQDDIIITIQQATVGQSIYLKKGIIRLNADQLKIVTNGLNLSASNWWFCSLIE</sequence>
<dbReference type="AlphaFoldDB" id="A0AA86UN04"/>
<reference evidence="2" key="1">
    <citation type="submission" date="2023-06" db="EMBL/GenBank/DDBJ databases">
        <authorList>
            <person name="Kurt Z."/>
        </authorList>
    </citation>
    <scope>NUCLEOTIDE SEQUENCE</scope>
</reference>
<reference evidence="3 4" key="2">
    <citation type="submission" date="2024-07" db="EMBL/GenBank/DDBJ databases">
        <authorList>
            <person name="Akdeniz Z."/>
        </authorList>
    </citation>
    <scope>NUCLEOTIDE SEQUENCE [LARGE SCALE GENOMIC DNA]</scope>
</reference>
<evidence type="ECO:0000313" key="4">
    <source>
        <dbReference type="Proteomes" id="UP001642409"/>
    </source>
</evidence>
<dbReference type="Proteomes" id="UP001642409">
    <property type="component" value="Unassembled WGS sequence"/>
</dbReference>
<accession>A0AA86UN04</accession>
<name>A0AA86UN04_9EUKA</name>
<feature type="region of interest" description="Disordered" evidence="1">
    <location>
        <begin position="1"/>
        <end position="39"/>
    </location>
</feature>
<dbReference type="EMBL" id="CATOUU010000738">
    <property type="protein sequence ID" value="CAI9945148.1"/>
    <property type="molecule type" value="Genomic_DNA"/>
</dbReference>
<keyword evidence="4" id="KW-1185">Reference proteome</keyword>